<dbReference type="Gene3D" id="1.10.510.10">
    <property type="entry name" value="Transferase(Phosphotransferase) domain 1"/>
    <property type="match status" value="1"/>
</dbReference>
<reference evidence="3" key="1">
    <citation type="journal article" date="2018" name="Mol. Biol. Evol.">
        <title>Broad Genomic Sampling Reveals a Smut Pathogenic Ancestry of the Fungal Clade Ustilaginomycotina.</title>
        <authorList>
            <person name="Kijpornyongpan T."/>
            <person name="Mondo S.J."/>
            <person name="Barry K."/>
            <person name="Sandor L."/>
            <person name="Lee J."/>
            <person name="Lipzen A."/>
            <person name="Pangilinan J."/>
            <person name="LaButti K."/>
            <person name="Hainaut M."/>
            <person name="Henrissat B."/>
            <person name="Grigoriev I.V."/>
            <person name="Spatafora J.W."/>
            <person name="Aime M.C."/>
        </authorList>
    </citation>
    <scope>NUCLEOTIDE SEQUENCE [LARGE SCALE GENOMIC DNA]</scope>
    <source>
        <strain evidence="3">MCA 4198</strain>
    </source>
</reference>
<dbReference type="Proteomes" id="UP000245768">
    <property type="component" value="Unassembled WGS sequence"/>
</dbReference>
<feature type="compositionally biased region" description="Basic and acidic residues" evidence="1">
    <location>
        <begin position="878"/>
        <end position="895"/>
    </location>
</feature>
<feature type="compositionally biased region" description="Acidic residues" evidence="1">
    <location>
        <begin position="771"/>
        <end position="781"/>
    </location>
</feature>
<dbReference type="STRING" id="215250.A0A316YNG2"/>
<dbReference type="RefSeq" id="XP_025378007.1">
    <property type="nucleotide sequence ID" value="XM_025521829.1"/>
</dbReference>
<feature type="compositionally biased region" description="Polar residues" evidence="1">
    <location>
        <begin position="788"/>
        <end position="800"/>
    </location>
</feature>
<dbReference type="SUPFAM" id="SSF48371">
    <property type="entry name" value="ARM repeat"/>
    <property type="match status" value="1"/>
</dbReference>
<evidence type="ECO:0000313" key="3">
    <source>
        <dbReference type="EMBL" id="PWN90809.1"/>
    </source>
</evidence>
<dbReference type="InterPro" id="IPR051177">
    <property type="entry name" value="CIK-Related_Protein"/>
</dbReference>
<proteinExistence type="predicted"/>
<dbReference type="Gene3D" id="1.25.10.10">
    <property type="entry name" value="Leucine-rich Repeat Variant"/>
    <property type="match status" value="1"/>
</dbReference>
<evidence type="ECO:0000256" key="1">
    <source>
        <dbReference type="SAM" id="MobiDB-lite"/>
    </source>
</evidence>
<dbReference type="FunCoup" id="A0A316YNG2">
    <property type="interactions" value="815"/>
</dbReference>
<dbReference type="GO" id="GO:0004672">
    <property type="term" value="F:protein kinase activity"/>
    <property type="evidence" value="ECO:0007669"/>
    <property type="project" value="InterPro"/>
</dbReference>
<feature type="compositionally biased region" description="Low complexity" evidence="1">
    <location>
        <begin position="867"/>
        <end position="877"/>
    </location>
</feature>
<protein>
    <recommendedName>
        <fullName evidence="2">Protein kinase domain-containing protein</fullName>
    </recommendedName>
</protein>
<dbReference type="OrthoDB" id="447103at2759"/>
<feature type="compositionally biased region" description="Low complexity" evidence="1">
    <location>
        <begin position="761"/>
        <end position="770"/>
    </location>
</feature>
<dbReference type="InParanoid" id="A0A316YNG2"/>
<dbReference type="GeneID" id="37043745"/>
<dbReference type="PANTHER" id="PTHR12984:SF3">
    <property type="entry name" value="N-TERMINAL KINASE-LIKE PROTEIN"/>
    <property type="match status" value="1"/>
</dbReference>
<evidence type="ECO:0000259" key="2">
    <source>
        <dbReference type="PROSITE" id="PS50011"/>
    </source>
</evidence>
<feature type="compositionally biased region" description="Low complexity" evidence="1">
    <location>
        <begin position="716"/>
        <end position="748"/>
    </location>
</feature>
<dbReference type="PANTHER" id="PTHR12984">
    <property type="entry name" value="SCY1-RELATED S/T PROTEIN KINASE-LIKE"/>
    <property type="match status" value="1"/>
</dbReference>
<gene>
    <name evidence="3" type="ORF">FA10DRAFT_267243</name>
</gene>
<dbReference type="GO" id="GO:0006409">
    <property type="term" value="P:tRNA export from nucleus"/>
    <property type="evidence" value="ECO:0007669"/>
    <property type="project" value="TreeGrafter"/>
</dbReference>
<dbReference type="GO" id="GO:0005737">
    <property type="term" value="C:cytoplasm"/>
    <property type="evidence" value="ECO:0007669"/>
    <property type="project" value="TreeGrafter"/>
</dbReference>
<dbReference type="InterPro" id="IPR016024">
    <property type="entry name" value="ARM-type_fold"/>
</dbReference>
<name>A0A316YNG2_9BASI</name>
<evidence type="ECO:0000313" key="4">
    <source>
        <dbReference type="Proteomes" id="UP000245768"/>
    </source>
</evidence>
<feature type="domain" description="Protein kinase" evidence="2">
    <location>
        <begin position="6"/>
        <end position="284"/>
    </location>
</feature>
<sequence length="913" mass="97546">MDYFKTAATALLSKGGPLPNYNIGEREAWFEGRTIWSLHEGTKRDDSSPCSILIFDAMVPSHNPRKSVLPLAKNALRKLRTTRHPDVVKLLDSAETPTAVYIVVEQVRPLGRALEEMKAKPEQRAEWVGWGLSKIADAVKFLNSDTGSTHGLVRLESIFLASSGEWRLAGFELLSSPKDESPVLYNQGSLVPDAARCAPPEVKQQGWGVLRDLPPHPMDSFGFALLVIEAYNGSLPPSISAVPPQGQVPAPIYALVRRMMVPNAKNRLPVANLLEAGQADGGFFTENRLVKVASGLDGFMLSREDERAEIMRQLKSSSDSFPPEFLHYKVLPTLVNALSLSSSPQNVGSPTLQASKILPLVLQLGAKLPDKEWSRSLSAPLLKAWTSADRGVRMTLLESLELYMDRLEAKRISDSVWPNLITGFGDSAPVIREATVKAILPLSEKLSERILNNDLLRQLARSQVDNEAGIRTNTTILLGRLAPKLNLQTRKTVLIPAFARSMKDPFVHARVAGIMSLMATGESYDGDDAAKQIIPAIAPCLVDKEKMVRDQAFMAMKMFMERVKDKVKTMPDTALPPEQQQQEAGSASSMAATASANGSSATPGSWAASALAGWTQSAFAKHIDTASLAATTMDGKQTPSAVSTPPVPAASPAPSSSTSAASEAPSWSKQGDLMDVNDDEADWSGFETAPPKKAASLGGARRKMGARAGGGGGGSSSSNNRTSRAQPSLSTRPIASSSSSSSLSMRASGDALSAMTRKSLAVADAGAADDAAWDEPPEEEEKAPPSASTGQPAVQRTESPASAFKKPVEAWGEEGGAGAVPARAEEDEPGTAVRTRTEAGTGASVNETAAWGAIDDAFEDDQDGKGKSSSTTASAAMTREERRAEMERKREERRQRMAQLKQSKAQKLASGLA</sequence>
<organism evidence="3 4">
    <name type="scientific">Acaromyces ingoldii</name>
    <dbReference type="NCBI Taxonomy" id="215250"/>
    <lineage>
        <taxon>Eukaryota</taxon>
        <taxon>Fungi</taxon>
        <taxon>Dikarya</taxon>
        <taxon>Basidiomycota</taxon>
        <taxon>Ustilaginomycotina</taxon>
        <taxon>Exobasidiomycetes</taxon>
        <taxon>Exobasidiales</taxon>
        <taxon>Cryptobasidiaceae</taxon>
        <taxon>Acaromyces</taxon>
    </lineage>
</organism>
<feature type="region of interest" description="Disordered" evidence="1">
    <location>
        <begin position="571"/>
        <end position="605"/>
    </location>
</feature>
<dbReference type="Gene3D" id="3.30.200.20">
    <property type="entry name" value="Phosphorylase Kinase, domain 1"/>
    <property type="match status" value="1"/>
</dbReference>
<dbReference type="EMBL" id="KZ819636">
    <property type="protein sequence ID" value="PWN90809.1"/>
    <property type="molecule type" value="Genomic_DNA"/>
</dbReference>
<dbReference type="AlphaFoldDB" id="A0A316YNG2"/>
<dbReference type="PROSITE" id="PS50011">
    <property type="entry name" value="PROTEIN_KINASE_DOM"/>
    <property type="match status" value="1"/>
</dbReference>
<dbReference type="InterPro" id="IPR011009">
    <property type="entry name" value="Kinase-like_dom_sf"/>
</dbReference>
<feature type="region of interest" description="Disordered" evidence="1">
    <location>
        <begin position="632"/>
        <end position="913"/>
    </location>
</feature>
<dbReference type="InterPro" id="IPR000719">
    <property type="entry name" value="Prot_kinase_dom"/>
</dbReference>
<accession>A0A316YNG2</accession>
<dbReference type="InterPro" id="IPR011989">
    <property type="entry name" value="ARM-like"/>
</dbReference>
<dbReference type="SUPFAM" id="SSF56112">
    <property type="entry name" value="Protein kinase-like (PK-like)"/>
    <property type="match status" value="1"/>
</dbReference>
<feature type="compositionally biased region" description="Low complexity" evidence="1">
    <location>
        <begin position="579"/>
        <end position="605"/>
    </location>
</feature>
<keyword evidence="4" id="KW-1185">Reference proteome</keyword>
<dbReference type="GO" id="GO:0005524">
    <property type="term" value="F:ATP binding"/>
    <property type="evidence" value="ECO:0007669"/>
    <property type="project" value="InterPro"/>
</dbReference>
<feature type="compositionally biased region" description="Low complexity" evidence="1">
    <location>
        <begin position="652"/>
        <end position="666"/>
    </location>
</feature>